<sequence length="79" mass="8996">MMPDDLQKSVNSLGARSRVVTFTFLIQIQRAMRFFVCGIRLHQISSLSCPAMFNITSYRNATPTAAVNNLEQNWMRLVS</sequence>
<dbReference type="PANTHER" id="PTHR34056">
    <property type="entry name" value="GPI-ANCHORED PROTEIN"/>
    <property type="match status" value="1"/>
</dbReference>
<dbReference type="EMBL" id="DUZY01000001">
    <property type="protein sequence ID" value="DAD18334.1"/>
    <property type="molecule type" value="Genomic_DNA"/>
</dbReference>
<name>A0A822XA53_NELNU</name>
<evidence type="ECO:0000313" key="2">
    <source>
        <dbReference type="Proteomes" id="UP000607653"/>
    </source>
</evidence>
<keyword evidence="2" id="KW-1185">Reference proteome</keyword>
<gene>
    <name evidence="1" type="ORF">HUJ06_019797</name>
</gene>
<proteinExistence type="predicted"/>
<dbReference type="InterPro" id="IPR040376">
    <property type="entry name" value="At4g28100-like"/>
</dbReference>
<evidence type="ECO:0000313" key="1">
    <source>
        <dbReference type="EMBL" id="DAD18334.1"/>
    </source>
</evidence>
<protein>
    <submittedName>
        <fullName evidence="1">Uncharacterized protein</fullName>
    </submittedName>
</protein>
<dbReference type="PANTHER" id="PTHR34056:SF3">
    <property type="entry name" value="OS07G0557700 PROTEIN"/>
    <property type="match status" value="1"/>
</dbReference>
<dbReference type="AlphaFoldDB" id="A0A822XA53"/>
<organism evidence="1 2">
    <name type="scientific">Nelumbo nucifera</name>
    <name type="common">Sacred lotus</name>
    <dbReference type="NCBI Taxonomy" id="4432"/>
    <lineage>
        <taxon>Eukaryota</taxon>
        <taxon>Viridiplantae</taxon>
        <taxon>Streptophyta</taxon>
        <taxon>Embryophyta</taxon>
        <taxon>Tracheophyta</taxon>
        <taxon>Spermatophyta</taxon>
        <taxon>Magnoliopsida</taxon>
        <taxon>Proteales</taxon>
        <taxon>Nelumbonaceae</taxon>
        <taxon>Nelumbo</taxon>
    </lineage>
</organism>
<accession>A0A822XA53</accession>
<reference evidence="1 2" key="1">
    <citation type="journal article" date="2020" name="Mol. Biol. Evol.">
        <title>Distinct Expression and Methylation Patterns for Genes with Different Fates following a Single Whole-Genome Duplication in Flowering Plants.</title>
        <authorList>
            <person name="Shi T."/>
            <person name="Rahmani R.S."/>
            <person name="Gugger P.F."/>
            <person name="Wang M."/>
            <person name="Li H."/>
            <person name="Zhang Y."/>
            <person name="Li Z."/>
            <person name="Wang Q."/>
            <person name="Van de Peer Y."/>
            <person name="Marchal K."/>
            <person name="Chen J."/>
        </authorList>
    </citation>
    <scope>NUCLEOTIDE SEQUENCE [LARGE SCALE GENOMIC DNA]</scope>
    <source>
        <tissue evidence="1">Leaf</tissue>
    </source>
</reference>
<comment type="caution">
    <text evidence="1">The sequence shown here is derived from an EMBL/GenBank/DDBJ whole genome shotgun (WGS) entry which is preliminary data.</text>
</comment>
<dbReference type="Proteomes" id="UP000607653">
    <property type="component" value="Unassembled WGS sequence"/>
</dbReference>